<comment type="caution">
    <text evidence="9">The sequence shown here is derived from an EMBL/GenBank/DDBJ whole genome shotgun (WGS) entry which is preliminary data.</text>
</comment>
<evidence type="ECO:0000313" key="9">
    <source>
        <dbReference type="EMBL" id="CAJ1949360.1"/>
    </source>
</evidence>
<evidence type="ECO:0000256" key="7">
    <source>
        <dbReference type="SAM" id="Phobius"/>
    </source>
</evidence>
<dbReference type="AlphaFoldDB" id="A0AAD2FQM9"/>
<dbReference type="PROSITE" id="PS51384">
    <property type="entry name" value="FAD_FR"/>
    <property type="match status" value="1"/>
</dbReference>
<keyword evidence="3 7" id="KW-1133">Transmembrane helix</keyword>
<organism evidence="9 10">
    <name type="scientific">Cylindrotheca closterium</name>
    <dbReference type="NCBI Taxonomy" id="2856"/>
    <lineage>
        <taxon>Eukaryota</taxon>
        <taxon>Sar</taxon>
        <taxon>Stramenopiles</taxon>
        <taxon>Ochrophyta</taxon>
        <taxon>Bacillariophyta</taxon>
        <taxon>Bacillariophyceae</taxon>
        <taxon>Bacillariophycidae</taxon>
        <taxon>Bacillariales</taxon>
        <taxon>Bacillariaceae</taxon>
        <taxon>Cylindrotheca</taxon>
    </lineage>
</organism>
<dbReference type="InterPro" id="IPR017927">
    <property type="entry name" value="FAD-bd_FR_type"/>
</dbReference>
<evidence type="ECO:0000256" key="3">
    <source>
        <dbReference type="ARBA" id="ARBA00022989"/>
    </source>
</evidence>
<evidence type="ECO:0000256" key="4">
    <source>
        <dbReference type="ARBA" id="ARBA00023002"/>
    </source>
</evidence>
<dbReference type="InterPro" id="IPR050369">
    <property type="entry name" value="RBOH/FRE"/>
</dbReference>
<dbReference type="InterPro" id="IPR013130">
    <property type="entry name" value="Fe3_Rdtase_TM_dom"/>
</dbReference>
<keyword evidence="5 7" id="KW-0472">Membrane</keyword>
<gene>
    <name evidence="9" type="ORF">CYCCA115_LOCUS12056</name>
</gene>
<keyword evidence="2 7" id="KW-0812">Transmembrane</keyword>
<feature type="transmembrane region" description="Helical" evidence="7">
    <location>
        <begin position="151"/>
        <end position="168"/>
    </location>
</feature>
<dbReference type="Pfam" id="PF08022">
    <property type="entry name" value="FAD_binding_8"/>
    <property type="match status" value="1"/>
</dbReference>
<feature type="region of interest" description="Disordered" evidence="6">
    <location>
        <begin position="487"/>
        <end position="506"/>
    </location>
</feature>
<dbReference type="InterPro" id="IPR013121">
    <property type="entry name" value="Fe_red_NAD-bd_6"/>
</dbReference>
<feature type="transmembrane region" description="Helical" evidence="7">
    <location>
        <begin position="80"/>
        <end position="99"/>
    </location>
</feature>
<name>A0AAD2FQM9_9STRA</name>
<evidence type="ECO:0000256" key="1">
    <source>
        <dbReference type="ARBA" id="ARBA00004141"/>
    </source>
</evidence>
<dbReference type="Proteomes" id="UP001295423">
    <property type="component" value="Unassembled WGS sequence"/>
</dbReference>
<dbReference type="PANTHER" id="PTHR11972">
    <property type="entry name" value="NADPH OXIDASE"/>
    <property type="match status" value="1"/>
</dbReference>
<dbReference type="PANTHER" id="PTHR11972:SF55">
    <property type="entry name" value="FERRIC REDUCTASE"/>
    <property type="match status" value="1"/>
</dbReference>
<protein>
    <recommendedName>
        <fullName evidence="8">FAD-binding FR-type domain-containing protein</fullName>
    </recommendedName>
</protein>
<evidence type="ECO:0000256" key="2">
    <source>
        <dbReference type="ARBA" id="ARBA00022692"/>
    </source>
</evidence>
<dbReference type="InterPro" id="IPR017938">
    <property type="entry name" value="Riboflavin_synthase-like_b-brl"/>
</dbReference>
<dbReference type="SFLD" id="SFLDS00052">
    <property type="entry name" value="Ferric_Reductase_Domain"/>
    <property type="match status" value="1"/>
</dbReference>
<evidence type="ECO:0000313" key="10">
    <source>
        <dbReference type="Proteomes" id="UP001295423"/>
    </source>
</evidence>
<keyword evidence="10" id="KW-1185">Reference proteome</keyword>
<feature type="domain" description="FAD-binding FR-type" evidence="8">
    <location>
        <begin position="234"/>
        <end position="402"/>
    </location>
</feature>
<reference evidence="9" key="1">
    <citation type="submission" date="2023-08" db="EMBL/GenBank/DDBJ databases">
        <authorList>
            <person name="Audoor S."/>
            <person name="Bilcke G."/>
        </authorList>
    </citation>
    <scope>NUCLEOTIDE SEQUENCE</scope>
</reference>
<dbReference type="Pfam" id="PF01794">
    <property type="entry name" value="Ferric_reduct"/>
    <property type="match status" value="1"/>
</dbReference>
<dbReference type="CDD" id="cd06186">
    <property type="entry name" value="NOX_Duox_like_FAD_NADP"/>
    <property type="match status" value="1"/>
</dbReference>
<dbReference type="GO" id="GO:0016491">
    <property type="term" value="F:oxidoreductase activity"/>
    <property type="evidence" value="ECO:0007669"/>
    <property type="project" value="UniProtKB-KW"/>
</dbReference>
<sequence>MMSSNEKLHDIDLKAEKEQEASSSLTSSLLPYSSQQSEWWFPIWWAHNRMRWSHLSACLRLPVFPACLGARLPSTTIGQALLYTIILLQLPVALYYSLVMESGGEDVVEGSGGLAQVSLLVAFGLGQKQIASVAIYLFGLSFDRMIPFHKIASIIAVAVATLHGWMAYANRFDLDGDSGDAAPDIAAAANAGEPMTLSSVVEWFITGSDNWSGTYLTLAMALLTVTSMFAILRRKTYYFWLLSHILFSVALLVMGIIHFGVSVPLVIAWAADVLYRYAYKAGWRYPHKGTVKQLSETGIVRLSWPKTSSFFYQPGQFVKIGLPFADKLVFHPLSIASAPEVDEDEVVAYVRASGPWTNRLLEYSILSSSNKTSSRDVSSGSPDATKDVRLFVEGPYGSMGIDLYAPERKHVVLCIGGGVGGSTCLSIAKWLLTKDKVAKLRFVWSVREWELVKDALPDALWHNHSASTVAISKPNSKFAPSQLLESTQSVKDEENQRSKRNLNNGRSGRLVETDLYLTSVPADSPPSEKTPTATVFHGKRPQWDQIFEQTRKDAFRLGYSRVSVVCCGPMIEEIQHACRKYSCSDGDDVRVTFDLHEESFEL</sequence>
<dbReference type="SUPFAM" id="SSF63380">
    <property type="entry name" value="Riboflavin synthase domain-like"/>
    <property type="match status" value="1"/>
</dbReference>
<dbReference type="GO" id="GO:0005886">
    <property type="term" value="C:plasma membrane"/>
    <property type="evidence" value="ECO:0007669"/>
    <property type="project" value="TreeGrafter"/>
</dbReference>
<feature type="transmembrane region" description="Helical" evidence="7">
    <location>
        <begin position="119"/>
        <end position="139"/>
    </location>
</feature>
<evidence type="ECO:0000256" key="5">
    <source>
        <dbReference type="ARBA" id="ARBA00023136"/>
    </source>
</evidence>
<keyword evidence="4" id="KW-0560">Oxidoreductase</keyword>
<dbReference type="InterPro" id="IPR013112">
    <property type="entry name" value="FAD-bd_8"/>
</dbReference>
<dbReference type="Pfam" id="PF08030">
    <property type="entry name" value="NAD_binding_6"/>
    <property type="match status" value="1"/>
</dbReference>
<dbReference type="Gene3D" id="2.40.30.10">
    <property type="entry name" value="Translation factors"/>
    <property type="match status" value="1"/>
</dbReference>
<evidence type="ECO:0000256" key="6">
    <source>
        <dbReference type="SAM" id="MobiDB-lite"/>
    </source>
</evidence>
<dbReference type="SFLD" id="SFLDG01168">
    <property type="entry name" value="Ferric_reductase_subgroup_(FRE"/>
    <property type="match status" value="1"/>
</dbReference>
<feature type="transmembrane region" description="Helical" evidence="7">
    <location>
        <begin position="244"/>
        <end position="271"/>
    </location>
</feature>
<dbReference type="InterPro" id="IPR039261">
    <property type="entry name" value="FNR_nucleotide-bd"/>
</dbReference>
<dbReference type="Gene3D" id="3.40.50.80">
    <property type="entry name" value="Nucleotide-binding domain of ferredoxin-NADP reductase (FNR) module"/>
    <property type="match status" value="1"/>
</dbReference>
<comment type="subcellular location">
    <subcellularLocation>
        <location evidence="1">Membrane</location>
        <topology evidence="1">Multi-pass membrane protein</topology>
    </subcellularLocation>
</comment>
<proteinExistence type="predicted"/>
<evidence type="ECO:0000259" key="8">
    <source>
        <dbReference type="PROSITE" id="PS51384"/>
    </source>
</evidence>
<accession>A0AAD2FQM9</accession>
<dbReference type="EMBL" id="CAKOGP040001758">
    <property type="protein sequence ID" value="CAJ1949360.1"/>
    <property type="molecule type" value="Genomic_DNA"/>
</dbReference>
<dbReference type="SUPFAM" id="SSF52343">
    <property type="entry name" value="Ferredoxin reductase-like, C-terminal NADP-linked domain"/>
    <property type="match status" value="1"/>
</dbReference>
<feature type="transmembrane region" description="Helical" evidence="7">
    <location>
        <begin position="213"/>
        <end position="232"/>
    </location>
</feature>